<dbReference type="InterPro" id="IPR003945">
    <property type="entry name" value="NU5C-like"/>
</dbReference>
<evidence type="ECO:0000256" key="3">
    <source>
        <dbReference type="ARBA" id="ARBA00022989"/>
    </source>
</evidence>
<feature type="transmembrane region" description="Helical" evidence="5">
    <location>
        <begin position="417"/>
        <end position="436"/>
    </location>
</feature>
<dbReference type="PRINTS" id="PR01435">
    <property type="entry name" value="NPOXDRDTASE5"/>
</dbReference>
<name>A0ABT2Q0U5_9EURY</name>
<keyword evidence="9" id="KW-1185">Reference proteome</keyword>
<dbReference type="Proteomes" id="UP001208186">
    <property type="component" value="Unassembled WGS sequence"/>
</dbReference>
<evidence type="ECO:0000256" key="4">
    <source>
        <dbReference type="ARBA" id="ARBA00023136"/>
    </source>
</evidence>
<reference evidence="9" key="1">
    <citation type="submission" date="2023-07" db="EMBL/GenBank/DDBJ databases">
        <title>Enrichment on poylsaccharides allowed isolation of novel metabolic and taxonomic groups of Haloarchaea.</title>
        <authorList>
            <person name="Sorokin D.Y."/>
            <person name="Elcheninov A.G."/>
            <person name="Khizhniak T.V."/>
            <person name="Kolganova T.V."/>
            <person name="Kublanov I.V."/>
        </authorList>
    </citation>
    <scope>NUCLEOTIDE SEQUENCE [LARGE SCALE GENOMIC DNA]</scope>
    <source>
        <strain evidence="9">HArc-curdl5-1</strain>
    </source>
</reference>
<evidence type="ECO:0000259" key="6">
    <source>
        <dbReference type="Pfam" id="PF00361"/>
    </source>
</evidence>
<dbReference type="EMBL" id="JAOPKC010000003">
    <property type="protein sequence ID" value="MCU4717488.1"/>
    <property type="molecule type" value="Genomic_DNA"/>
</dbReference>
<dbReference type="InterPro" id="IPR001750">
    <property type="entry name" value="ND/Mrp_TM"/>
</dbReference>
<dbReference type="Pfam" id="PF00361">
    <property type="entry name" value="Proton_antipo_M"/>
    <property type="match status" value="1"/>
</dbReference>
<feature type="transmembrane region" description="Helical" evidence="5">
    <location>
        <begin position="315"/>
        <end position="334"/>
    </location>
</feature>
<protein>
    <submittedName>
        <fullName evidence="8">NADH-quinone oxidoreductase subunit L</fullName>
    </submittedName>
</protein>
<accession>A0ABT2Q0U5</accession>
<proteinExistence type="predicted"/>
<evidence type="ECO:0000259" key="7">
    <source>
        <dbReference type="Pfam" id="PF00662"/>
    </source>
</evidence>
<comment type="caution">
    <text evidence="8">The sequence shown here is derived from an EMBL/GenBank/DDBJ whole genome shotgun (WGS) entry which is preliminary data.</text>
</comment>
<dbReference type="PANTHER" id="PTHR42829">
    <property type="entry name" value="NADH-UBIQUINONE OXIDOREDUCTASE CHAIN 5"/>
    <property type="match status" value="1"/>
</dbReference>
<keyword evidence="4 5" id="KW-0472">Membrane</keyword>
<feature type="transmembrane region" description="Helical" evidence="5">
    <location>
        <begin position="175"/>
        <end position="195"/>
    </location>
</feature>
<feature type="transmembrane region" description="Helical" evidence="5">
    <location>
        <begin position="151"/>
        <end position="169"/>
    </location>
</feature>
<organism evidence="8 9">
    <name type="scientific">Halapricum hydrolyticum</name>
    <dbReference type="NCBI Taxonomy" id="2979991"/>
    <lineage>
        <taxon>Archaea</taxon>
        <taxon>Methanobacteriati</taxon>
        <taxon>Methanobacteriota</taxon>
        <taxon>Stenosarchaea group</taxon>
        <taxon>Halobacteria</taxon>
        <taxon>Halobacteriales</taxon>
        <taxon>Haloarculaceae</taxon>
        <taxon>Halapricum</taxon>
    </lineage>
</organism>
<feature type="transmembrane region" description="Helical" evidence="5">
    <location>
        <begin position="112"/>
        <end position="139"/>
    </location>
</feature>
<evidence type="ECO:0000313" key="8">
    <source>
        <dbReference type="EMBL" id="MCU4717488.1"/>
    </source>
</evidence>
<feature type="transmembrane region" description="Helical" evidence="5">
    <location>
        <begin position="246"/>
        <end position="264"/>
    </location>
</feature>
<feature type="transmembrane region" description="Helical" evidence="5">
    <location>
        <begin position="492"/>
        <end position="514"/>
    </location>
</feature>
<feature type="transmembrane region" description="Helical" evidence="5">
    <location>
        <begin position="377"/>
        <end position="397"/>
    </location>
</feature>
<sequence length="633" mass="66038">MVTSNVTVENTTAALPGLVAAGVLLGAVGVGVEGSGLATPAVLALAAIIAPLVGAALVPVTARAGDRARAWFATLVGTLTGVLTLALVPQALEATGSESVHYSVSWAAAVDVSFGLYLDILGVTMAAIAGVVGALVLLFSTRFMEREDGLTRYYALTLLFVGGMIGFGLSDSLVALYAFWEVLGLCSMGLIAFWLRDRTSTRAGMKAFVVTRFGDVGLLAGIAVLYAHTGTFSVQETIALAEAGGVPTWVLAWVGGLFVLAAVGKSAQFPLHVWLPDAMEAPTTSTALIHAACMVNAGIYLLARTRPLFESVAWWHTLVLAVGTATAFLAAVLATRENDFKRALAYCTISQLGYVFAALGLTHGLVPATAHLLSHSLFKALLFLGAGAVIYEIGGSVHKHVDMFEHRGIGSRQQMPVTNLTFLVGILALIGVPGFNGFWTKELILGTGLHGSPIEVAAGAVLAVTAVLTVVYSLRIYVLVFTGEPSTDAGRVPIRMAVPLFVLAVLTLGSWAAVPSFSQALAETVPARAVETYTLSSFVDHVVTTSTLALTGTVLVAGAVGFRYRAAIAGVTPTFVTSILDRRYGFDDLYLRSVGAYAWVASRSRRLQRGHTNSTVAAIALAFAAGLAVLVAL</sequence>
<feature type="transmembrane region" description="Helical" evidence="5">
    <location>
        <begin position="207"/>
        <end position="226"/>
    </location>
</feature>
<feature type="transmembrane region" description="Helical" evidence="5">
    <location>
        <begin position="343"/>
        <end position="365"/>
    </location>
</feature>
<evidence type="ECO:0000313" key="9">
    <source>
        <dbReference type="Proteomes" id="UP001208186"/>
    </source>
</evidence>
<dbReference type="PANTHER" id="PTHR42829:SF2">
    <property type="entry name" value="NADH-UBIQUINONE OXIDOREDUCTASE CHAIN 5"/>
    <property type="match status" value="1"/>
</dbReference>
<feature type="domain" description="NADH-Ubiquinone oxidoreductase (complex I) chain 5 N-terminal" evidence="7">
    <location>
        <begin position="109"/>
        <end position="154"/>
    </location>
</feature>
<dbReference type="Pfam" id="PF00662">
    <property type="entry name" value="Proton_antipo_N"/>
    <property type="match status" value="1"/>
</dbReference>
<dbReference type="PRINTS" id="PR01434">
    <property type="entry name" value="NADHDHGNASE5"/>
</dbReference>
<evidence type="ECO:0000256" key="2">
    <source>
        <dbReference type="ARBA" id="ARBA00022692"/>
    </source>
</evidence>
<gene>
    <name evidence="8" type="ORF">OB916_05350</name>
</gene>
<feature type="transmembrane region" description="Helical" evidence="5">
    <location>
        <begin position="285"/>
        <end position="303"/>
    </location>
</feature>
<evidence type="ECO:0000256" key="1">
    <source>
        <dbReference type="ARBA" id="ARBA00004141"/>
    </source>
</evidence>
<feature type="transmembrane region" description="Helical" evidence="5">
    <location>
        <begin position="612"/>
        <end position="632"/>
    </location>
</feature>
<keyword evidence="2 5" id="KW-0812">Transmembrane</keyword>
<feature type="transmembrane region" description="Helical" evidence="5">
    <location>
        <begin position="542"/>
        <end position="562"/>
    </location>
</feature>
<feature type="transmembrane region" description="Helical" evidence="5">
    <location>
        <begin position="456"/>
        <end position="480"/>
    </location>
</feature>
<dbReference type="InterPro" id="IPR001516">
    <property type="entry name" value="Proton_antipo_N"/>
</dbReference>
<feature type="transmembrane region" description="Helical" evidence="5">
    <location>
        <begin position="70"/>
        <end position="92"/>
    </location>
</feature>
<feature type="transmembrane region" description="Helical" evidence="5">
    <location>
        <begin position="12"/>
        <end position="32"/>
    </location>
</feature>
<evidence type="ECO:0000256" key="5">
    <source>
        <dbReference type="SAM" id="Phobius"/>
    </source>
</evidence>
<comment type="subcellular location">
    <subcellularLocation>
        <location evidence="1">Membrane</location>
        <topology evidence="1">Multi-pass membrane protein</topology>
    </subcellularLocation>
</comment>
<feature type="domain" description="NADH:quinone oxidoreductase/Mrp antiporter transmembrane" evidence="6">
    <location>
        <begin position="170"/>
        <end position="458"/>
    </location>
</feature>
<feature type="transmembrane region" description="Helical" evidence="5">
    <location>
        <begin position="38"/>
        <end position="58"/>
    </location>
</feature>
<keyword evidence="3 5" id="KW-1133">Transmembrane helix</keyword>